<dbReference type="GO" id="GO:0000139">
    <property type="term" value="C:Golgi membrane"/>
    <property type="evidence" value="ECO:0007669"/>
    <property type="project" value="UniProtKB-SubCell"/>
</dbReference>
<dbReference type="EMBL" id="CAJEUB010000030">
    <property type="protein sequence ID" value="CAD1847028.1"/>
    <property type="molecule type" value="Genomic_DNA"/>
</dbReference>
<evidence type="ECO:0000256" key="6">
    <source>
        <dbReference type="SAM" id="SignalP"/>
    </source>
</evidence>
<evidence type="ECO:0000256" key="2">
    <source>
        <dbReference type="ARBA" id="ARBA00010271"/>
    </source>
</evidence>
<dbReference type="AlphaFoldDB" id="A0A6V7QVS0"/>
<evidence type="ECO:0000256" key="5">
    <source>
        <dbReference type="ARBA" id="ARBA00023034"/>
    </source>
</evidence>
<organism evidence="8">
    <name type="scientific">Ananas comosus var. bracteatus</name>
    <name type="common">red pineapple</name>
    <dbReference type="NCBI Taxonomy" id="296719"/>
    <lineage>
        <taxon>Eukaryota</taxon>
        <taxon>Viridiplantae</taxon>
        <taxon>Streptophyta</taxon>
        <taxon>Embryophyta</taxon>
        <taxon>Tracheophyta</taxon>
        <taxon>Spermatophyta</taxon>
        <taxon>Magnoliopsida</taxon>
        <taxon>Liliopsida</taxon>
        <taxon>Poales</taxon>
        <taxon>Bromeliaceae</taxon>
        <taxon>Bromelioideae</taxon>
        <taxon>Ananas</taxon>
    </lineage>
</organism>
<feature type="domain" description="Exostosin GT47" evidence="7">
    <location>
        <begin position="210"/>
        <end position="348"/>
    </location>
</feature>
<dbReference type="GO" id="GO:0016757">
    <property type="term" value="F:glycosyltransferase activity"/>
    <property type="evidence" value="ECO:0007669"/>
    <property type="project" value="UniProtKB-KW"/>
</dbReference>
<name>A0A6V7QVS0_ANACO</name>
<keyword evidence="4" id="KW-0735">Signal-anchor</keyword>
<protein>
    <recommendedName>
        <fullName evidence="7">Exostosin GT47 domain-containing protein</fullName>
    </recommendedName>
</protein>
<keyword evidence="4" id="KW-0812">Transmembrane</keyword>
<feature type="signal peptide" evidence="6">
    <location>
        <begin position="1"/>
        <end position="21"/>
    </location>
</feature>
<dbReference type="Pfam" id="PF03016">
    <property type="entry name" value="Exostosin_GT47"/>
    <property type="match status" value="1"/>
</dbReference>
<feature type="chain" id="PRO_5027965413" description="Exostosin GT47 domain-containing protein" evidence="6">
    <location>
        <begin position="22"/>
        <end position="395"/>
    </location>
</feature>
<keyword evidence="3" id="KW-0328">Glycosyltransferase</keyword>
<proteinExistence type="inferred from homology"/>
<keyword evidence="3" id="KW-0808">Transferase</keyword>
<keyword evidence="6" id="KW-0732">Signal</keyword>
<dbReference type="PANTHER" id="PTHR11062:SF210">
    <property type="entry name" value="EXOSTOSIN FAMILY PROTEIN"/>
    <property type="match status" value="1"/>
</dbReference>
<dbReference type="InterPro" id="IPR004263">
    <property type="entry name" value="Exostosin"/>
</dbReference>
<dbReference type="InterPro" id="IPR040911">
    <property type="entry name" value="Exostosin_GT47"/>
</dbReference>
<evidence type="ECO:0000259" key="7">
    <source>
        <dbReference type="Pfam" id="PF03016"/>
    </source>
</evidence>
<gene>
    <name evidence="8" type="ORF">CB5_LOCUS30239</name>
</gene>
<evidence type="ECO:0000256" key="3">
    <source>
        <dbReference type="ARBA" id="ARBA00022676"/>
    </source>
</evidence>
<comment type="subcellular location">
    <subcellularLocation>
        <location evidence="1">Golgi apparatus membrane</location>
        <topology evidence="1">Single-pass type II membrane protein</topology>
    </subcellularLocation>
</comment>
<dbReference type="PANTHER" id="PTHR11062">
    <property type="entry name" value="EXOSTOSIN HEPARAN SULFATE GLYCOSYLTRANSFERASE -RELATED"/>
    <property type="match status" value="1"/>
</dbReference>
<evidence type="ECO:0000256" key="1">
    <source>
        <dbReference type="ARBA" id="ARBA00004323"/>
    </source>
</evidence>
<reference evidence="8" key="1">
    <citation type="submission" date="2020-07" db="EMBL/GenBank/DDBJ databases">
        <authorList>
            <person name="Lin J."/>
        </authorList>
    </citation>
    <scope>NUCLEOTIDE SEQUENCE</scope>
</reference>
<evidence type="ECO:0000256" key="4">
    <source>
        <dbReference type="ARBA" id="ARBA00022968"/>
    </source>
</evidence>
<accession>A0A6V7QVS0</accession>
<keyword evidence="5" id="KW-0333">Golgi apparatus</keyword>
<sequence length="395" mass="45664">MFVYMMVIILVAVVAVLQSLAFPSKIAFSSAHPPLGITFIEKASFPELLQQEQEEREMVMPPVYLSKMNQMLLQNRASSFDRRASMVFGTGRRILAAKSEIENAPIITDDEQLYVPIYRNISMFKGIYELMEKCLRCMCTRKAISPSFTSPAAKGIYASEGWFMKLMESNNHFIVKDPGKAPSKYPFWNRTSGADHFLAACHDWARTSRSLKPYPESEAPSHKPRWSPPRKRPTLAFFAGNTHGGLRLTLLEHWENKDPDMKIYGPAFRRASTNMTYVEHMKRSKYCICPRGYEVNSPRVVESIFYECVPVIIADNYVPPFFEVLNWEAFSVTVPEKDVSRLKEILVSIPEEKYLFLQKGVREVQKHFLWHNKPAKYDAFRMILHSIWFSRVFSI</sequence>
<evidence type="ECO:0000313" key="8">
    <source>
        <dbReference type="EMBL" id="CAD1847028.1"/>
    </source>
</evidence>
<comment type="similarity">
    <text evidence="2">Belongs to the glycosyltransferase 47 family.</text>
</comment>